<keyword evidence="1" id="KW-0547">Nucleotide-binding</keyword>
<dbReference type="EC" id="3.6.1.15" evidence="1"/>
<organism evidence="1">
    <name type="scientific">Triatoma infestans</name>
    <name type="common">Assassin bug</name>
    <dbReference type="NCBI Taxonomy" id="30076"/>
    <lineage>
        <taxon>Eukaryota</taxon>
        <taxon>Metazoa</taxon>
        <taxon>Ecdysozoa</taxon>
        <taxon>Arthropoda</taxon>
        <taxon>Hexapoda</taxon>
        <taxon>Insecta</taxon>
        <taxon>Pterygota</taxon>
        <taxon>Neoptera</taxon>
        <taxon>Paraneoptera</taxon>
        <taxon>Hemiptera</taxon>
        <taxon>Heteroptera</taxon>
        <taxon>Panheteroptera</taxon>
        <taxon>Cimicomorpha</taxon>
        <taxon>Reduviidae</taxon>
        <taxon>Triatominae</taxon>
        <taxon>Triatoma</taxon>
    </lineage>
</organism>
<keyword evidence="1" id="KW-0067">ATP-binding</keyword>
<proteinExistence type="predicted"/>
<dbReference type="GO" id="GO:0004386">
    <property type="term" value="F:helicase activity"/>
    <property type="evidence" value="ECO:0007669"/>
    <property type="project" value="UniProtKB-KW"/>
</dbReference>
<dbReference type="EMBL" id="GEMB01000523">
    <property type="protein sequence ID" value="JAS02606.1"/>
    <property type="molecule type" value="Transcribed_RNA"/>
</dbReference>
<keyword evidence="1" id="KW-0378">Hydrolase</keyword>
<sequence>MCNIFSCNV</sequence>
<name>A0A161MK62_TRIIF</name>
<reference evidence="1" key="2">
    <citation type="journal article" date="2017" name="J. Med. Entomol.">
        <title>Transcriptome Analysis of the Triatoma infestans (Hemiptera: Reduviidae) Integument.</title>
        <authorList>
            <person name="Calderon-Fernandez G.M."/>
            <person name="Moriconi D.E."/>
            <person name="Dulbecco A.B."/>
            <person name="Juarez M.P."/>
        </authorList>
    </citation>
    <scope>NUCLEOTIDE SEQUENCE</scope>
    <source>
        <strain evidence="1">Int1</strain>
        <tissue evidence="1">Integument</tissue>
    </source>
</reference>
<keyword evidence="1" id="KW-0347">Helicase</keyword>
<accession>A0A161MK62</accession>
<dbReference type="GO" id="GO:0017111">
    <property type="term" value="F:ribonucleoside triphosphate phosphatase activity"/>
    <property type="evidence" value="ECO:0007669"/>
    <property type="project" value="UniProtKB-EC"/>
</dbReference>
<reference evidence="1" key="1">
    <citation type="submission" date="2016-04" db="EMBL/GenBank/DDBJ databases">
        <authorList>
            <person name="Calderon-Fernandez G.M.Sr."/>
        </authorList>
    </citation>
    <scope>NUCLEOTIDE SEQUENCE</scope>
    <source>
        <strain evidence="1">Int1</strain>
        <tissue evidence="1">Integument</tissue>
    </source>
</reference>
<protein>
    <submittedName>
        <fullName evidence="1">Atp-dependent rna helicase wm6</fullName>
        <ecNumber evidence="1">3.6.1.15</ecNumber>
    </submittedName>
</protein>
<evidence type="ECO:0000313" key="1">
    <source>
        <dbReference type="EMBL" id="JAS02606.1"/>
    </source>
</evidence>